<organism evidence="1 2">
    <name type="scientific">Luteimonas notoginsengisoli</name>
    <dbReference type="NCBI Taxonomy" id="1578200"/>
    <lineage>
        <taxon>Bacteria</taxon>
        <taxon>Pseudomonadati</taxon>
        <taxon>Pseudomonadota</taxon>
        <taxon>Gammaproteobacteria</taxon>
        <taxon>Lysobacterales</taxon>
        <taxon>Lysobacteraceae</taxon>
        <taxon>Luteimonas</taxon>
    </lineage>
</organism>
<dbReference type="Proteomes" id="UP001595724">
    <property type="component" value="Unassembled WGS sequence"/>
</dbReference>
<gene>
    <name evidence="1" type="ORF">ACFOM9_00235</name>
</gene>
<proteinExistence type="predicted"/>
<comment type="caution">
    <text evidence="1">The sequence shown here is derived from an EMBL/GenBank/DDBJ whole genome shotgun (WGS) entry which is preliminary data.</text>
</comment>
<reference evidence="2" key="1">
    <citation type="journal article" date="2019" name="Int. J. Syst. Evol. Microbiol.">
        <title>The Global Catalogue of Microorganisms (GCM) 10K type strain sequencing project: providing services to taxonomists for standard genome sequencing and annotation.</title>
        <authorList>
            <consortium name="The Broad Institute Genomics Platform"/>
            <consortium name="The Broad Institute Genome Sequencing Center for Infectious Disease"/>
            <person name="Wu L."/>
            <person name="Ma J."/>
        </authorList>
    </citation>
    <scope>NUCLEOTIDE SEQUENCE [LARGE SCALE GENOMIC DNA]</scope>
    <source>
        <strain evidence="2">KCTC 42211</strain>
    </source>
</reference>
<protein>
    <recommendedName>
        <fullName evidence="3">Flagellar protein FliT</fullName>
    </recommendedName>
</protein>
<accession>A0ABV7UNJ5</accession>
<name>A0ABV7UNJ5_9GAMM</name>
<dbReference type="EMBL" id="JBHRYF010000001">
    <property type="protein sequence ID" value="MFC3658505.1"/>
    <property type="molecule type" value="Genomic_DNA"/>
</dbReference>
<evidence type="ECO:0008006" key="3">
    <source>
        <dbReference type="Google" id="ProtNLM"/>
    </source>
</evidence>
<evidence type="ECO:0000313" key="2">
    <source>
        <dbReference type="Proteomes" id="UP001595724"/>
    </source>
</evidence>
<sequence length="94" mass="10574">MTIPVLPTMHVRAAIQADDWAHATQLLAQHQHALVSALATTDLTRESAAPWRELLLQQHALEDEVRLARDQAAQALEKLGRDHRGARAWQRELS</sequence>
<evidence type="ECO:0000313" key="1">
    <source>
        <dbReference type="EMBL" id="MFC3658505.1"/>
    </source>
</evidence>
<keyword evidence="2" id="KW-1185">Reference proteome</keyword>
<dbReference type="RefSeq" id="WP_386705204.1">
    <property type="nucleotide sequence ID" value="NZ_JBHRYF010000001.1"/>
</dbReference>